<feature type="signal peptide" evidence="11">
    <location>
        <begin position="1"/>
        <end position="27"/>
    </location>
</feature>
<evidence type="ECO:0000313" key="14">
    <source>
        <dbReference type="EMBL" id="ACG77237.1"/>
    </source>
</evidence>
<evidence type="ECO:0000256" key="7">
    <source>
        <dbReference type="ARBA" id="ARBA00023237"/>
    </source>
</evidence>
<feature type="domain" description="TonB-dependent receptor plug" evidence="13">
    <location>
        <begin position="57"/>
        <end position="161"/>
    </location>
</feature>
<dbReference type="InterPro" id="IPR037066">
    <property type="entry name" value="Plug_dom_sf"/>
</dbReference>
<feature type="domain" description="TonB-dependent receptor-like beta-barrel" evidence="12">
    <location>
        <begin position="313"/>
        <end position="663"/>
    </location>
</feature>
<dbReference type="GO" id="GO:0009279">
    <property type="term" value="C:cell outer membrane"/>
    <property type="evidence" value="ECO:0007669"/>
    <property type="project" value="UniProtKB-SubCell"/>
</dbReference>
<comment type="subcellular location">
    <subcellularLocation>
        <location evidence="1 8">Cell outer membrane</location>
        <topology evidence="1 8">Multi-pass membrane protein</topology>
    </subcellularLocation>
</comment>
<proteinExistence type="inferred from homology"/>
<dbReference type="HOGENOM" id="CLU_008287_10_1_5"/>
<name>B4RGB3_PHEZH</name>
<dbReference type="eggNOG" id="COG1629">
    <property type="taxonomic scope" value="Bacteria"/>
</dbReference>
<dbReference type="InterPro" id="IPR000531">
    <property type="entry name" value="Beta-barrel_TonB"/>
</dbReference>
<sequence>MTPRRKCPGPDMSRALLFAATAAAALAAGAAAAQDRGGEREVREVVVTAAPYAVTLDSATTSVDILKRDELDQAPSGGLGDVLAGVAGVRSSAFGPGASRPVIRGLSGPRVLVLSNGLGQVDASALSPDHAVATDPQEAERIEVLRGPSALAYGGSAIGGVVNIIDDRIADAPVPGVEGRLLASGSTVDEGWTASGALRAGVGNWILSLDGVRRQTDDYDVPTSPESRRQVEAEGEAWGGPVGSTVENTFTELSAYGAGLSYVGERGYLGVSVKRTETTYGVPGHAHEHEHEGEEPEDDGDEHGHEEGAVAIDLEQTRYDLRGEYALDLGPFEKVRFAGGYADYTHQELEGEAVGTTFSSEGWEGRLELIQPDRGGWQGAVGVQALRRDFEAEGEEAFVPPTRTTELGVFTLQRYDRDRWGVEGGLRLETRELDSTVGKRDFTAVSASLGGFVRPADGWFFALSGSRTERAPSQEELFADGPHPATRAYERGDVGLDSEVSYTLDFTGHYGRGRWDVDAHLFAARYDGFIDLLPTGETDEDSELPVHQFVQTDATFYGAEIEGSYRLWEEGARSFRLEAAADYVRGKTDLGPPARIPPWSVAGRGVFEGGWWTGRIEVRRVGDQDRVAALELPTDGYTMLNAGLTFRPLKDPGFKVFVEGRNLTDVEAREHASFLKDIAPLPGRNLRVGVGYRF</sequence>
<evidence type="ECO:0000256" key="3">
    <source>
        <dbReference type="ARBA" id="ARBA00022452"/>
    </source>
</evidence>
<keyword evidence="3 8" id="KW-1134">Transmembrane beta strand</keyword>
<comment type="similarity">
    <text evidence="8 9">Belongs to the TonB-dependent receptor family.</text>
</comment>
<evidence type="ECO:0000256" key="10">
    <source>
        <dbReference type="SAM" id="MobiDB-lite"/>
    </source>
</evidence>
<keyword evidence="14" id="KW-0675">Receptor</keyword>
<keyword evidence="2 8" id="KW-0813">Transport</keyword>
<dbReference type="PANTHER" id="PTHR30069">
    <property type="entry name" value="TONB-DEPENDENT OUTER MEMBRANE RECEPTOR"/>
    <property type="match status" value="1"/>
</dbReference>
<dbReference type="PANTHER" id="PTHR30069:SF40">
    <property type="entry name" value="TONB-DEPENDENT RECEPTOR NMB0964-RELATED"/>
    <property type="match status" value="1"/>
</dbReference>
<feature type="region of interest" description="Disordered" evidence="10">
    <location>
        <begin position="282"/>
        <end position="304"/>
    </location>
</feature>
<organism evidence="14 15">
    <name type="scientific">Phenylobacterium zucineum (strain HLK1)</name>
    <dbReference type="NCBI Taxonomy" id="450851"/>
    <lineage>
        <taxon>Bacteria</taxon>
        <taxon>Pseudomonadati</taxon>
        <taxon>Pseudomonadota</taxon>
        <taxon>Alphaproteobacteria</taxon>
        <taxon>Caulobacterales</taxon>
        <taxon>Caulobacteraceae</taxon>
        <taxon>Phenylobacterium</taxon>
    </lineage>
</organism>
<evidence type="ECO:0000256" key="11">
    <source>
        <dbReference type="SAM" id="SignalP"/>
    </source>
</evidence>
<keyword evidence="11" id="KW-0732">Signal</keyword>
<keyword evidence="7 8" id="KW-0998">Cell outer membrane</keyword>
<evidence type="ECO:0000259" key="12">
    <source>
        <dbReference type="Pfam" id="PF00593"/>
    </source>
</evidence>
<evidence type="ECO:0000256" key="1">
    <source>
        <dbReference type="ARBA" id="ARBA00004571"/>
    </source>
</evidence>
<dbReference type="Pfam" id="PF00593">
    <property type="entry name" value="TonB_dep_Rec_b-barrel"/>
    <property type="match status" value="1"/>
</dbReference>
<dbReference type="SUPFAM" id="SSF56935">
    <property type="entry name" value="Porins"/>
    <property type="match status" value="1"/>
</dbReference>
<dbReference type="EMBL" id="CP000747">
    <property type="protein sequence ID" value="ACG77237.1"/>
    <property type="molecule type" value="Genomic_DNA"/>
</dbReference>
<evidence type="ECO:0000256" key="9">
    <source>
        <dbReference type="RuleBase" id="RU003357"/>
    </source>
</evidence>
<dbReference type="GO" id="GO:0015344">
    <property type="term" value="F:siderophore uptake transmembrane transporter activity"/>
    <property type="evidence" value="ECO:0007669"/>
    <property type="project" value="TreeGrafter"/>
</dbReference>
<accession>B4RGB3</accession>
<evidence type="ECO:0000256" key="8">
    <source>
        <dbReference type="PROSITE-ProRule" id="PRU01360"/>
    </source>
</evidence>
<dbReference type="KEGG" id="pzu:PHZ_c0823"/>
<keyword evidence="15" id="KW-1185">Reference proteome</keyword>
<dbReference type="Gene3D" id="2.170.130.10">
    <property type="entry name" value="TonB-dependent receptor, plug domain"/>
    <property type="match status" value="1"/>
</dbReference>
<dbReference type="PROSITE" id="PS52016">
    <property type="entry name" value="TONB_DEPENDENT_REC_3"/>
    <property type="match status" value="1"/>
</dbReference>
<dbReference type="InterPro" id="IPR039426">
    <property type="entry name" value="TonB-dep_rcpt-like"/>
</dbReference>
<evidence type="ECO:0000259" key="13">
    <source>
        <dbReference type="Pfam" id="PF07715"/>
    </source>
</evidence>
<protein>
    <submittedName>
        <fullName evidence="14">TonB-dependent receptor</fullName>
    </submittedName>
</protein>
<evidence type="ECO:0000256" key="6">
    <source>
        <dbReference type="ARBA" id="ARBA00023136"/>
    </source>
</evidence>
<dbReference type="AlphaFoldDB" id="B4RGB3"/>
<dbReference type="Pfam" id="PF07715">
    <property type="entry name" value="Plug"/>
    <property type="match status" value="1"/>
</dbReference>
<dbReference type="Gene3D" id="2.40.170.20">
    <property type="entry name" value="TonB-dependent receptor, beta-barrel domain"/>
    <property type="match status" value="1"/>
</dbReference>
<feature type="chain" id="PRO_5002822620" evidence="11">
    <location>
        <begin position="28"/>
        <end position="694"/>
    </location>
</feature>
<evidence type="ECO:0000256" key="5">
    <source>
        <dbReference type="ARBA" id="ARBA00023077"/>
    </source>
</evidence>
<keyword evidence="5 9" id="KW-0798">TonB box</keyword>
<dbReference type="Proteomes" id="UP000001868">
    <property type="component" value="Chromosome"/>
</dbReference>
<evidence type="ECO:0000256" key="4">
    <source>
        <dbReference type="ARBA" id="ARBA00022692"/>
    </source>
</evidence>
<evidence type="ECO:0000313" key="15">
    <source>
        <dbReference type="Proteomes" id="UP000001868"/>
    </source>
</evidence>
<keyword evidence="4 8" id="KW-0812">Transmembrane</keyword>
<reference evidence="14 15" key="1">
    <citation type="journal article" date="2008" name="BMC Genomics">
        <title>Complete genome of Phenylobacterium zucineum - a novel facultative intracellular bacterium isolated from human erythroleukemia cell line K562.</title>
        <authorList>
            <person name="Luo Y."/>
            <person name="Xu X."/>
            <person name="Ding Z."/>
            <person name="Liu Z."/>
            <person name="Zhang B."/>
            <person name="Yan Z."/>
            <person name="Sun J."/>
            <person name="Hu S."/>
            <person name="Hu X."/>
        </authorList>
    </citation>
    <scope>NUCLEOTIDE SEQUENCE [LARGE SCALE GENOMIC DNA]</scope>
    <source>
        <strain evidence="14 15">HLK1</strain>
    </source>
</reference>
<dbReference type="GO" id="GO:0044718">
    <property type="term" value="P:siderophore transmembrane transport"/>
    <property type="evidence" value="ECO:0007669"/>
    <property type="project" value="TreeGrafter"/>
</dbReference>
<dbReference type="InterPro" id="IPR036942">
    <property type="entry name" value="Beta-barrel_TonB_sf"/>
</dbReference>
<dbReference type="InterPro" id="IPR012910">
    <property type="entry name" value="Plug_dom"/>
</dbReference>
<gene>
    <name evidence="14" type="ordered locus">PHZ_c0823</name>
</gene>
<dbReference type="STRING" id="450851.PHZ_c0823"/>
<evidence type="ECO:0000256" key="2">
    <source>
        <dbReference type="ARBA" id="ARBA00022448"/>
    </source>
</evidence>
<keyword evidence="6 8" id="KW-0472">Membrane</keyword>
<feature type="region of interest" description="Disordered" evidence="10">
    <location>
        <begin position="216"/>
        <end position="243"/>
    </location>
</feature>